<organism evidence="1 2">
    <name type="scientific">Pedobacter mendelii</name>
    <dbReference type="NCBI Taxonomy" id="1908240"/>
    <lineage>
        <taxon>Bacteria</taxon>
        <taxon>Pseudomonadati</taxon>
        <taxon>Bacteroidota</taxon>
        <taxon>Sphingobacteriia</taxon>
        <taxon>Sphingobacteriales</taxon>
        <taxon>Sphingobacteriaceae</taxon>
        <taxon>Pedobacter</taxon>
    </lineage>
</organism>
<comment type="caution">
    <text evidence="1">The sequence shown here is derived from an EMBL/GenBank/DDBJ whole genome shotgun (WGS) entry which is preliminary data.</text>
</comment>
<proteinExistence type="predicted"/>
<dbReference type="Proteomes" id="UP000645390">
    <property type="component" value="Unassembled WGS sequence"/>
</dbReference>
<accession>A0ABQ2BF21</accession>
<gene>
    <name evidence="1" type="ORF">GCM10008119_10630</name>
</gene>
<sequence length="203" mass="23232">MTLFYACTSPNNNKDNEEEKNAAEFKQQSLSTFTPNTFYYTNNLDENNTEWAAKEYSIFQSKTLDSINHHYFELLDVYGNDDNIVVFNEFFNEGKRIKHVILDTLYNYSDFAKNLPDKGTSVGVLDKDELDGIDTTGLEKKSIIAVVRTMGQQNYKADADSAIAKHKKAGKNPFEAIDVKRKMIVLQAWFANTKTKKIEVIKN</sequence>
<protein>
    <submittedName>
        <fullName evidence="1">Uncharacterized protein</fullName>
    </submittedName>
</protein>
<reference evidence="2" key="1">
    <citation type="journal article" date="2019" name="Int. J. Syst. Evol. Microbiol.">
        <title>The Global Catalogue of Microorganisms (GCM) 10K type strain sequencing project: providing services to taxonomists for standard genome sequencing and annotation.</title>
        <authorList>
            <consortium name="The Broad Institute Genomics Platform"/>
            <consortium name="The Broad Institute Genome Sequencing Center for Infectious Disease"/>
            <person name="Wu L."/>
            <person name="Ma J."/>
        </authorList>
    </citation>
    <scope>NUCLEOTIDE SEQUENCE [LARGE SCALE GENOMIC DNA]</scope>
    <source>
        <strain evidence="2">CCM 8939</strain>
    </source>
</reference>
<evidence type="ECO:0000313" key="2">
    <source>
        <dbReference type="Proteomes" id="UP000645390"/>
    </source>
</evidence>
<name>A0ABQ2BF21_9SPHI</name>
<dbReference type="EMBL" id="BMDJ01000002">
    <property type="protein sequence ID" value="GGI24032.1"/>
    <property type="molecule type" value="Genomic_DNA"/>
</dbReference>
<evidence type="ECO:0000313" key="1">
    <source>
        <dbReference type="EMBL" id="GGI24032.1"/>
    </source>
</evidence>
<keyword evidence="2" id="KW-1185">Reference proteome</keyword>